<dbReference type="EMBL" id="QJKJ01004693">
    <property type="protein sequence ID" value="RDX93139.1"/>
    <property type="molecule type" value="Genomic_DNA"/>
</dbReference>
<protein>
    <recommendedName>
        <fullName evidence="1">Retrotransposon gag domain-containing protein</fullName>
    </recommendedName>
</protein>
<organism evidence="2 3">
    <name type="scientific">Mucuna pruriens</name>
    <name type="common">Velvet bean</name>
    <name type="synonym">Dolichos pruriens</name>
    <dbReference type="NCBI Taxonomy" id="157652"/>
    <lineage>
        <taxon>Eukaryota</taxon>
        <taxon>Viridiplantae</taxon>
        <taxon>Streptophyta</taxon>
        <taxon>Embryophyta</taxon>
        <taxon>Tracheophyta</taxon>
        <taxon>Spermatophyta</taxon>
        <taxon>Magnoliopsida</taxon>
        <taxon>eudicotyledons</taxon>
        <taxon>Gunneridae</taxon>
        <taxon>Pentapetalae</taxon>
        <taxon>rosids</taxon>
        <taxon>fabids</taxon>
        <taxon>Fabales</taxon>
        <taxon>Fabaceae</taxon>
        <taxon>Papilionoideae</taxon>
        <taxon>50 kb inversion clade</taxon>
        <taxon>NPAAA clade</taxon>
        <taxon>indigoferoid/millettioid clade</taxon>
        <taxon>Phaseoleae</taxon>
        <taxon>Mucuna</taxon>
    </lineage>
</organism>
<keyword evidence="3" id="KW-1185">Reference proteome</keyword>
<accession>A0A371GRF3</accession>
<evidence type="ECO:0000313" key="3">
    <source>
        <dbReference type="Proteomes" id="UP000257109"/>
    </source>
</evidence>
<feature type="domain" description="Retrotransposon gag" evidence="1">
    <location>
        <begin position="81"/>
        <end position="157"/>
    </location>
</feature>
<dbReference type="Proteomes" id="UP000257109">
    <property type="component" value="Unassembled WGS sequence"/>
</dbReference>
<sequence>MKAARGNEGQHWTVGIMPQTTPSPTFIGQPFGLDIDQIVIPPHFRKLVVDPFDGTQDLHIHLQVFQTQVYISSRDDVISCKLFPRTLRGVTMQWFSSLPPRTIYTFNDLAMTFVSQFAVNRAKKIKVVDLFDNKHAKGESLKKYLASFNNATIQVNDPYQKNFMKVSCKSLKAGQFSGSLALRRPMSMREIRATVEKQIEAKEDQADQIHACHNPKIVTQGPTHLSWEEGGS</sequence>
<reference evidence="2" key="1">
    <citation type="submission" date="2018-05" db="EMBL/GenBank/DDBJ databases">
        <title>Draft genome of Mucuna pruriens seed.</title>
        <authorList>
            <person name="Nnadi N.E."/>
            <person name="Vos R."/>
            <person name="Hasami M.H."/>
            <person name="Devisetty U.K."/>
            <person name="Aguiy J.C."/>
        </authorList>
    </citation>
    <scope>NUCLEOTIDE SEQUENCE [LARGE SCALE GENOMIC DNA]</scope>
    <source>
        <strain evidence="2">JCA_2017</strain>
    </source>
</reference>
<feature type="non-terminal residue" evidence="2">
    <location>
        <position position="1"/>
    </location>
</feature>
<name>A0A371GRF3_MUCPR</name>
<dbReference type="OrthoDB" id="1749245at2759"/>
<proteinExistence type="predicted"/>
<gene>
    <name evidence="2" type="ORF">CR513_24644</name>
</gene>
<dbReference type="Pfam" id="PF03732">
    <property type="entry name" value="Retrotrans_gag"/>
    <property type="match status" value="1"/>
</dbReference>
<dbReference type="PANTHER" id="PTHR33223:SF10">
    <property type="entry name" value="AMINOTRANSFERASE-LIKE PLANT MOBILE DOMAIN-CONTAINING PROTEIN"/>
    <property type="match status" value="1"/>
</dbReference>
<dbReference type="InterPro" id="IPR005162">
    <property type="entry name" value="Retrotrans_gag_dom"/>
</dbReference>
<dbReference type="AlphaFoldDB" id="A0A371GRF3"/>
<dbReference type="PANTHER" id="PTHR33223">
    <property type="entry name" value="CCHC-TYPE DOMAIN-CONTAINING PROTEIN"/>
    <property type="match status" value="1"/>
</dbReference>
<feature type="non-terminal residue" evidence="2">
    <location>
        <position position="232"/>
    </location>
</feature>
<evidence type="ECO:0000313" key="2">
    <source>
        <dbReference type="EMBL" id="RDX93139.1"/>
    </source>
</evidence>
<evidence type="ECO:0000259" key="1">
    <source>
        <dbReference type="Pfam" id="PF03732"/>
    </source>
</evidence>
<comment type="caution">
    <text evidence="2">The sequence shown here is derived from an EMBL/GenBank/DDBJ whole genome shotgun (WGS) entry which is preliminary data.</text>
</comment>